<dbReference type="InterPro" id="IPR001478">
    <property type="entry name" value="PDZ"/>
</dbReference>
<dbReference type="InterPro" id="IPR036034">
    <property type="entry name" value="PDZ_sf"/>
</dbReference>
<keyword evidence="2" id="KW-0539">Nucleus</keyword>
<feature type="compositionally biased region" description="Basic and acidic residues" evidence="3">
    <location>
        <begin position="707"/>
        <end position="717"/>
    </location>
</feature>
<reference evidence="5" key="2">
    <citation type="submission" date="2025-09" db="UniProtKB">
        <authorList>
            <consortium name="Ensembl"/>
        </authorList>
    </citation>
    <scope>IDENTIFICATION</scope>
</reference>
<feature type="region of interest" description="Disordered" evidence="3">
    <location>
        <begin position="327"/>
        <end position="365"/>
    </location>
</feature>
<sequence>SHLRHQAEQEPVRAEPVRAEPVRVKPVRAEPVRGLVYSGGGKEGIFIKEVVPESPASKSLTVKEGDQILSATVYFDNVPYEDAIQILEHAQAYKVKLCLKRKPDITEMEPGIESDVIPVTKVKLAEVSGTDAPADVSMPDKKTEEPEIKAKQSDKEHDRHSSKFKMPRLVIAVPKVTESGLSRKDEDVKASDSKLQVLSITMEAPSAEAPSFDTKRTESEQDGKGGKFKMPSLGFSAPKGKGPEVDVSLTKPEIDVTLEGVKEEVKAPGFQIQTKDKEGSPSRFKMPTFKLPKFGLGSAAVDVPADAKIQGPDANMEEVLSVTVEAPSLEIQTTESEQDGKGSKFKMPSLGFSGTKGKGPEVDVSLTKPEIDVSLRDTKLEVKETKGSPSRFKMPTFKLPKFGVGSAAVDVPADAKIAGPDANMEEVLSVTIEAPSTEAPSLEIKTIETEKDGKGGKFKMPSLGFSAPKGKGPEVDVSLTKPEIDVTLEGVKEEVKAPEIQIKTKDKEGSPSRFKMPTFKLPKFGLGSAAVDVPAVDKDGKIEEPDIEVPEEVLSVTVEAPSLDIKTAESEQDGKGSKFKMPSLGFSGTKVKGPEVDVSLTKPEVDVPQKKAHAEVKLPDTKLEKPTLEVDIKDLEISGATKKKEESTSTFKMPTFKLPSFGVRGAAVDVPAVEKDVQLQQPDIKIPEEVLSVTIKAPSTEASVDIKTAESEQDGKGSKFKMPSLGFSAPKVKGPGVDVSLTKPEMDVSMQETKLEVKVSDTEVEKLSIDVKTSSPEIKLVEKETKGSPSRFKMPTFKLPKFGVGSAAVDVPAVDKDGKIEEPDIEVPEEVLSVTVEAPSLHLKTAESEQDGKGSKFKMPSLGFSAPKGKGPEVDVSLTKPEMDVSMQETKLEVKVSDTEVEKLSIDVKTSSPEIKLVEKETKGSPSRFKMPTFKLPKFGVGSAAVDVPAVDRDIKIEEPDIKVPEEVLSVTVEAPSLDIKTAESEQDGKGSKFKMPSLEFSGPKGKGPEVDVSLTKPEMDVSLRDTKLEVKVSDTEVEQSSIDVKTSSPEIKLVEKETKGSPSRFKMPTFKLPKFGVGSAAVDVPADAKIAGPDANMEEVLSVTVEAPSSEIQTTESEQDGKGGKFKMPRIDVTLEGVKEEVKFPDSDSKKVSIEIGTKAPGIQIETKDTKGSPSRFKMPTFKLPKFGVGSAAVDVPADAKTAGPDANMEEVLSVTIEAPSLEIKTIETEKDGKGGKFKMPSLGFSAPKGKGPEVDVMELLTVQPQKHNWKKLLTGRSSPGSDMMSAGMCVREG</sequence>
<feature type="region of interest" description="Disordered" evidence="3">
    <location>
        <begin position="204"/>
        <end position="248"/>
    </location>
</feature>
<dbReference type="InterPro" id="IPR052082">
    <property type="entry name" value="Myelin_sheath_structural"/>
</dbReference>
<feature type="region of interest" description="Disordered" evidence="3">
    <location>
        <begin position="128"/>
        <end position="162"/>
    </location>
</feature>
<dbReference type="SUPFAM" id="SSF50156">
    <property type="entry name" value="PDZ domain-like"/>
    <property type="match status" value="1"/>
</dbReference>
<dbReference type="OMA" id="PSIEMKP"/>
<keyword evidence="6" id="KW-1185">Reference proteome</keyword>
<dbReference type="Gene3D" id="2.30.42.10">
    <property type="match status" value="1"/>
</dbReference>
<dbReference type="GeneTree" id="ENSGT00940000163336"/>
<protein>
    <recommendedName>
        <fullName evidence="4">PDZ domain-containing protein</fullName>
    </recommendedName>
</protein>
<feature type="compositionally biased region" description="Basic and acidic residues" evidence="3">
    <location>
        <begin position="844"/>
        <end position="854"/>
    </location>
</feature>
<dbReference type="GO" id="GO:0043034">
    <property type="term" value="C:costamere"/>
    <property type="evidence" value="ECO:0007669"/>
    <property type="project" value="TreeGrafter"/>
</dbReference>
<evidence type="ECO:0000313" key="5">
    <source>
        <dbReference type="Ensembl" id="ENSOMEP00000003224.1"/>
    </source>
</evidence>
<evidence type="ECO:0000256" key="1">
    <source>
        <dbReference type="ARBA" id="ARBA00004123"/>
    </source>
</evidence>
<dbReference type="STRING" id="30732.ENSOMEP00000003224"/>
<proteinExistence type="predicted"/>
<comment type="subcellular location">
    <subcellularLocation>
        <location evidence="1">Nucleus</location>
    </subcellularLocation>
</comment>
<feature type="compositionally biased region" description="Basic and acidic residues" evidence="3">
    <location>
        <begin position="138"/>
        <end position="161"/>
    </location>
</feature>
<dbReference type="PANTHER" id="PTHR23348:SF16">
    <property type="entry name" value="LEUCINE RICH REPEAT FAMILY PROTEIN"/>
    <property type="match status" value="1"/>
</dbReference>
<dbReference type="Ensembl" id="ENSOMET00000011184.1">
    <property type="protein sequence ID" value="ENSOMEP00000003224.1"/>
    <property type="gene ID" value="ENSOMEG00000004144.1"/>
</dbReference>
<organism evidence="5 6">
    <name type="scientific">Oryzias melastigma</name>
    <name type="common">Marine medaka</name>
    <dbReference type="NCBI Taxonomy" id="30732"/>
    <lineage>
        <taxon>Eukaryota</taxon>
        <taxon>Metazoa</taxon>
        <taxon>Chordata</taxon>
        <taxon>Craniata</taxon>
        <taxon>Vertebrata</taxon>
        <taxon>Euteleostomi</taxon>
        <taxon>Actinopterygii</taxon>
        <taxon>Neopterygii</taxon>
        <taxon>Teleostei</taxon>
        <taxon>Neoteleostei</taxon>
        <taxon>Acanthomorphata</taxon>
        <taxon>Ovalentaria</taxon>
        <taxon>Atherinomorphae</taxon>
        <taxon>Beloniformes</taxon>
        <taxon>Adrianichthyidae</taxon>
        <taxon>Oryziinae</taxon>
        <taxon>Oryzias</taxon>
    </lineage>
</organism>
<feature type="domain" description="PDZ" evidence="4">
    <location>
        <begin position="21"/>
        <end position="90"/>
    </location>
</feature>
<feature type="region of interest" description="Disordered" evidence="3">
    <location>
        <begin position="1272"/>
        <end position="1295"/>
    </location>
</feature>
<feature type="region of interest" description="Disordered" evidence="3">
    <location>
        <begin position="453"/>
        <end position="476"/>
    </location>
</feature>
<evidence type="ECO:0000256" key="3">
    <source>
        <dbReference type="SAM" id="MobiDB-lite"/>
    </source>
</evidence>
<dbReference type="Pfam" id="PF00595">
    <property type="entry name" value="PDZ"/>
    <property type="match status" value="1"/>
</dbReference>
<dbReference type="PROSITE" id="PS50106">
    <property type="entry name" value="PDZ"/>
    <property type="match status" value="1"/>
</dbReference>
<name>A0A3B3BDH6_ORYME</name>
<dbReference type="Proteomes" id="UP000261560">
    <property type="component" value="Unplaced"/>
</dbReference>
<dbReference type="GO" id="GO:0005634">
    <property type="term" value="C:nucleus"/>
    <property type="evidence" value="ECO:0007669"/>
    <property type="project" value="UniProtKB-SubCell"/>
</dbReference>
<evidence type="ECO:0000256" key="2">
    <source>
        <dbReference type="ARBA" id="ARBA00023242"/>
    </source>
</evidence>
<reference evidence="5" key="1">
    <citation type="submission" date="2025-08" db="UniProtKB">
        <authorList>
            <consortium name="Ensembl"/>
        </authorList>
    </citation>
    <scope>IDENTIFICATION</scope>
</reference>
<accession>A0A3B3BDH6</accession>
<feature type="region of interest" description="Disordered" evidence="3">
    <location>
        <begin position="980"/>
        <end position="1019"/>
    </location>
</feature>
<feature type="region of interest" description="Disordered" evidence="3">
    <location>
        <begin position="844"/>
        <end position="876"/>
    </location>
</feature>
<feature type="region of interest" description="Disordered" evidence="3">
    <location>
        <begin position="704"/>
        <end position="723"/>
    </location>
</feature>
<dbReference type="PANTHER" id="PTHR23348">
    <property type="entry name" value="PERIAXIN/AHNAK"/>
    <property type="match status" value="1"/>
</dbReference>
<feature type="compositionally biased region" description="Basic and acidic residues" evidence="3">
    <location>
        <begin position="213"/>
        <end position="225"/>
    </location>
</feature>
<dbReference type="PaxDb" id="30732-ENSOMEP00000003224"/>
<evidence type="ECO:0000259" key="4">
    <source>
        <dbReference type="PROSITE" id="PS50106"/>
    </source>
</evidence>
<dbReference type="GO" id="GO:0043484">
    <property type="term" value="P:regulation of RNA splicing"/>
    <property type="evidence" value="ECO:0007669"/>
    <property type="project" value="TreeGrafter"/>
</dbReference>
<feature type="region of interest" description="Disordered" evidence="3">
    <location>
        <begin position="1109"/>
        <end position="1128"/>
    </location>
</feature>
<feature type="compositionally biased region" description="Basic and acidic residues" evidence="3">
    <location>
        <begin position="981"/>
        <end position="991"/>
    </location>
</feature>
<dbReference type="SMART" id="SM00228">
    <property type="entry name" value="PDZ"/>
    <property type="match status" value="1"/>
</dbReference>
<evidence type="ECO:0000313" key="6">
    <source>
        <dbReference type="Proteomes" id="UP000261560"/>
    </source>
</evidence>